<dbReference type="OMA" id="CQELMET"/>
<organism evidence="8 9">
    <name type="scientific">Henningerozyma blattae (strain ATCC 34711 / CBS 6284 / DSM 70876 / NBRC 10599 / NRRL Y-10934 / UCD 77-7)</name>
    <name type="common">Yeast</name>
    <name type="synonym">Tetrapisispora blattae</name>
    <dbReference type="NCBI Taxonomy" id="1071380"/>
    <lineage>
        <taxon>Eukaryota</taxon>
        <taxon>Fungi</taxon>
        <taxon>Dikarya</taxon>
        <taxon>Ascomycota</taxon>
        <taxon>Saccharomycotina</taxon>
        <taxon>Saccharomycetes</taxon>
        <taxon>Saccharomycetales</taxon>
        <taxon>Saccharomycetaceae</taxon>
        <taxon>Henningerozyma</taxon>
    </lineage>
</organism>
<gene>
    <name evidence="8" type="primary">TBLA0C03140</name>
    <name evidence="8" type="ORF">TBLA_0C03140</name>
</gene>
<dbReference type="Pfam" id="PF00069">
    <property type="entry name" value="Pkinase"/>
    <property type="match status" value="1"/>
</dbReference>
<dbReference type="OrthoDB" id="192887at2759"/>
<dbReference type="GeneID" id="14495098"/>
<dbReference type="Gene3D" id="1.10.510.10">
    <property type="entry name" value="Transferase(Phosphotransferase) domain 1"/>
    <property type="match status" value="1"/>
</dbReference>
<protein>
    <recommendedName>
        <fullName evidence="1">mitogen-activated protein kinase</fullName>
        <ecNumber evidence="1">2.7.11.24</ecNumber>
    </recommendedName>
</protein>
<evidence type="ECO:0000256" key="4">
    <source>
        <dbReference type="ARBA" id="ARBA00022741"/>
    </source>
</evidence>
<dbReference type="AlphaFoldDB" id="I2H166"/>
<dbReference type="Proteomes" id="UP000002866">
    <property type="component" value="Chromosome 3"/>
</dbReference>
<dbReference type="InParanoid" id="I2H166"/>
<dbReference type="InterPro" id="IPR003527">
    <property type="entry name" value="MAP_kinase_CS"/>
</dbReference>
<reference evidence="8 9" key="1">
    <citation type="journal article" date="2011" name="Proc. Natl. Acad. Sci. U.S.A.">
        <title>Evolutionary erosion of yeast sex chromosomes by mating-type switching accidents.</title>
        <authorList>
            <person name="Gordon J.L."/>
            <person name="Armisen D."/>
            <person name="Proux-Wera E."/>
            <person name="Oheigeartaigh S.S."/>
            <person name="Byrne K.P."/>
            <person name="Wolfe K.H."/>
        </authorList>
    </citation>
    <scope>NUCLEOTIDE SEQUENCE [LARGE SCALE GENOMIC DNA]</scope>
    <source>
        <strain evidence="9">ATCC 34711 / CBS 6284 / DSM 70876 / NBRC 10599 / NRRL Y-10934 / UCD 77-7</strain>
    </source>
</reference>
<keyword evidence="3" id="KW-0808">Transferase</keyword>
<evidence type="ECO:0000313" key="9">
    <source>
        <dbReference type="Proteomes" id="UP000002866"/>
    </source>
</evidence>
<accession>I2H166</accession>
<evidence type="ECO:0000313" key="8">
    <source>
        <dbReference type="EMBL" id="CCH60118.1"/>
    </source>
</evidence>
<dbReference type="GO" id="GO:0004707">
    <property type="term" value="F:MAP kinase activity"/>
    <property type="evidence" value="ECO:0007669"/>
    <property type="project" value="UniProtKB-EC"/>
</dbReference>
<dbReference type="InterPro" id="IPR050117">
    <property type="entry name" value="MAPK"/>
</dbReference>
<keyword evidence="2" id="KW-0723">Serine/threonine-protein kinase</keyword>
<dbReference type="PROSITE" id="PS00108">
    <property type="entry name" value="PROTEIN_KINASE_ST"/>
    <property type="match status" value="1"/>
</dbReference>
<dbReference type="PROSITE" id="PS50011">
    <property type="entry name" value="PROTEIN_KINASE_DOM"/>
    <property type="match status" value="1"/>
</dbReference>
<proteinExistence type="predicted"/>
<dbReference type="InterPro" id="IPR008271">
    <property type="entry name" value="Ser/Thr_kinase_AS"/>
</dbReference>
<evidence type="ECO:0000256" key="1">
    <source>
        <dbReference type="ARBA" id="ARBA00012411"/>
    </source>
</evidence>
<dbReference type="Gene3D" id="3.30.200.20">
    <property type="entry name" value="Phosphorylase Kinase, domain 1"/>
    <property type="match status" value="1"/>
</dbReference>
<keyword evidence="4" id="KW-0547">Nucleotide-binding</keyword>
<evidence type="ECO:0000256" key="5">
    <source>
        <dbReference type="ARBA" id="ARBA00022777"/>
    </source>
</evidence>
<sequence>MSNLVVRHTFNLFREDFVVEQRFHVLNGISYSPQSLVCSARVIDIPQRVHVAIKKVANAFTKEVTCIRALREIKLLRHFRGHKNIVCLFDADLVFYNDGIFNGLYLCQELMETDLSQILKSGQILTDLHYQCFIYQILCGLKYIHSAGVLHRDLKPENLLVNADCQLKICDFGISRGYSMNDDINSQFSTEYVSTRAYRAPEIMMSYQGYSPAVDIWSTGCILAEFLTGQPFFDGSDCVDHLNRILQVLGTPDDETLRRIYSKNILGYLQKLGRISPTPLSELFPNASTEYLDLLSKIFIFDKNRRITVDEALNHPYLSVWHDPEDEYSCNDKFNFEFENINNLNHLKTLLFNEVEEFRRLVREPIFDLSINNSNNSNASKGNVFTSPDEHRDSANIEPMPHGLDEPFNYSRQSIVNVTNTVETEEKSIDSFMDPYVNFTKTNIHSGDPGNSKAEISLLESPTILRRHSNESLVQVRDINSDDPLDIEKELEIGSDRRILQ</sequence>
<evidence type="ECO:0000259" key="7">
    <source>
        <dbReference type="PROSITE" id="PS50011"/>
    </source>
</evidence>
<dbReference type="eggNOG" id="KOG0660">
    <property type="taxonomic scope" value="Eukaryota"/>
</dbReference>
<dbReference type="RefSeq" id="XP_004179637.1">
    <property type="nucleotide sequence ID" value="XM_004179589.1"/>
</dbReference>
<dbReference type="KEGG" id="tbl:TBLA_0C03140"/>
<dbReference type="EMBL" id="HE806318">
    <property type="protein sequence ID" value="CCH60118.1"/>
    <property type="molecule type" value="Genomic_DNA"/>
</dbReference>
<evidence type="ECO:0000256" key="6">
    <source>
        <dbReference type="ARBA" id="ARBA00022840"/>
    </source>
</evidence>
<dbReference type="SUPFAM" id="SSF56112">
    <property type="entry name" value="Protein kinase-like (PK-like)"/>
    <property type="match status" value="1"/>
</dbReference>
<dbReference type="GO" id="GO:0005524">
    <property type="term" value="F:ATP binding"/>
    <property type="evidence" value="ECO:0007669"/>
    <property type="project" value="UniProtKB-KW"/>
</dbReference>
<dbReference type="HOGENOM" id="CLU_000288_181_1_1"/>
<dbReference type="PROSITE" id="PS01351">
    <property type="entry name" value="MAPK"/>
    <property type="match status" value="1"/>
</dbReference>
<dbReference type="EC" id="2.7.11.24" evidence="1"/>
<keyword evidence="9" id="KW-1185">Reference proteome</keyword>
<keyword evidence="6" id="KW-0067">ATP-binding</keyword>
<dbReference type="PANTHER" id="PTHR24055">
    <property type="entry name" value="MITOGEN-ACTIVATED PROTEIN KINASE"/>
    <property type="match status" value="1"/>
</dbReference>
<evidence type="ECO:0000256" key="2">
    <source>
        <dbReference type="ARBA" id="ARBA00022527"/>
    </source>
</evidence>
<dbReference type="InterPro" id="IPR000719">
    <property type="entry name" value="Prot_kinase_dom"/>
</dbReference>
<evidence type="ECO:0000256" key="3">
    <source>
        <dbReference type="ARBA" id="ARBA00022679"/>
    </source>
</evidence>
<dbReference type="STRING" id="1071380.I2H166"/>
<keyword evidence="5" id="KW-0418">Kinase</keyword>
<feature type="domain" description="Protein kinase" evidence="7">
    <location>
        <begin position="23"/>
        <end position="318"/>
    </location>
</feature>
<dbReference type="FunFam" id="1.10.510.10:FF:000098">
    <property type="entry name" value="Mitogen-activated protein kinase 1"/>
    <property type="match status" value="1"/>
</dbReference>
<dbReference type="SMART" id="SM00220">
    <property type="entry name" value="S_TKc"/>
    <property type="match status" value="1"/>
</dbReference>
<name>I2H166_HENB6</name>
<dbReference type="InterPro" id="IPR011009">
    <property type="entry name" value="Kinase-like_dom_sf"/>
</dbReference>